<proteinExistence type="predicted"/>
<evidence type="ECO:0000259" key="1">
    <source>
        <dbReference type="Pfam" id="PF25019"/>
    </source>
</evidence>
<feature type="domain" description="R13L1/DRL21-like LRR repeat region" evidence="1">
    <location>
        <begin position="48"/>
        <end position="178"/>
    </location>
</feature>
<keyword evidence="3" id="KW-1185">Reference proteome</keyword>
<accession>A0A9Q0KHS3</accession>
<gene>
    <name evidence="2" type="ORF">NE237_003799</name>
</gene>
<dbReference type="SUPFAM" id="SSF52058">
    <property type="entry name" value="L domain-like"/>
    <property type="match status" value="1"/>
</dbReference>
<name>A0A9Q0KHS3_9MAGN</name>
<organism evidence="2 3">
    <name type="scientific">Protea cynaroides</name>
    <dbReference type="NCBI Taxonomy" id="273540"/>
    <lineage>
        <taxon>Eukaryota</taxon>
        <taxon>Viridiplantae</taxon>
        <taxon>Streptophyta</taxon>
        <taxon>Embryophyta</taxon>
        <taxon>Tracheophyta</taxon>
        <taxon>Spermatophyta</taxon>
        <taxon>Magnoliopsida</taxon>
        <taxon>Proteales</taxon>
        <taxon>Proteaceae</taxon>
        <taxon>Protea</taxon>
    </lineage>
</organism>
<dbReference type="InterPro" id="IPR032675">
    <property type="entry name" value="LRR_dom_sf"/>
</dbReference>
<dbReference type="Pfam" id="PF25019">
    <property type="entry name" value="LRR_R13L1-DRL21"/>
    <property type="match status" value="1"/>
</dbReference>
<sequence>MRALVNLRQLIVSRQDGCLSKMPIEMGRLIHLEYLSTFVVGDKSRRSIKELQCLELGRTINIFNLEKVRSKEEANEANLKGKGKLSMLHLSWGSHVSSDDTSYMLEDDVLEGLQPHPNLKQLRINNFGGKNFPRWMMSGCGSNLPNLVNLYLHNCKILEGAPLLGQLPSLKIFHLTEMKRMKSFGSRLYYNDGNHGSIQYDQQVAANAITTTSSCSSSLTTLFPSLEELSLGQMPSLEEWVEPQPQDSCPSFPRLEKILVKDCPKLMIIPSQFPSLKHLHIERSNGTLLRFVVEVPSLTKLHINEVPDLQFLPEGLLHNNITDLVIKKIPNFEAIITPTEEDVQVQVQVQVLPLSLESLEVSDFPSMTSPPDLRGLHCIRKLYFAHNEKITRLPEGLHTLRTLELICLGCFSSELESFPNLESLHHLPSLRILLIIGWSKLSSLPEEIQSLTQLQELGIFDYHSMVALPDIFRNFSSLQMLHINGCAKLKYFPKEEELQGITALQWLFIDGCPLLSKRCAKGRGEEWPKIKHIQGIKLDGQYLFPYPSRSRFSGWGQNQQKQLRGSPS</sequence>
<dbReference type="PANTHER" id="PTHR47186:SF3">
    <property type="entry name" value="OS09G0267800 PROTEIN"/>
    <property type="match status" value="1"/>
</dbReference>
<dbReference type="Proteomes" id="UP001141806">
    <property type="component" value="Unassembled WGS sequence"/>
</dbReference>
<evidence type="ECO:0000313" key="3">
    <source>
        <dbReference type="Proteomes" id="UP001141806"/>
    </source>
</evidence>
<dbReference type="AlphaFoldDB" id="A0A9Q0KHS3"/>
<protein>
    <recommendedName>
        <fullName evidence="1">R13L1/DRL21-like LRR repeat region domain-containing protein</fullName>
    </recommendedName>
</protein>
<comment type="caution">
    <text evidence="2">The sequence shown here is derived from an EMBL/GenBank/DDBJ whole genome shotgun (WGS) entry which is preliminary data.</text>
</comment>
<dbReference type="OrthoDB" id="5279713at2759"/>
<reference evidence="2" key="1">
    <citation type="journal article" date="2023" name="Plant J.">
        <title>The genome of the king protea, Protea cynaroides.</title>
        <authorList>
            <person name="Chang J."/>
            <person name="Duong T.A."/>
            <person name="Schoeman C."/>
            <person name="Ma X."/>
            <person name="Roodt D."/>
            <person name="Barker N."/>
            <person name="Li Z."/>
            <person name="Van de Peer Y."/>
            <person name="Mizrachi E."/>
        </authorList>
    </citation>
    <scope>NUCLEOTIDE SEQUENCE</scope>
    <source>
        <tissue evidence="2">Young leaves</tissue>
    </source>
</reference>
<dbReference type="SUPFAM" id="SSF52047">
    <property type="entry name" value="RNI-like"/>
    <property type="match status" value="1"/>
</dbReference>
<dbReference type="InterPro" id="IPR056789">
    <property type="entry name" value="LRR_R13L1-DRL21"/>
</dbReference>
<dbReference type="EMBL" id="JAMYWD010000005">
    <property type="protein sequence ID" value="KAJ4970700.1"/>
    <property type="molecule type" value="Genomic_DNA"/>
</dbReference>
<dbReference type="Gene3D" id="3.80.10.10">
    <property type="entry name" value="Ribonuclease Inhibitor"/>
    <property type="match status" value="3"/>
</dbReference>
<evidence type="ECO:0000313" key="2">
    <source>
        <dbReference type="EMBL" id="KAJ4970700.1"/>
    </source>
</evidence>
<dbReference type="PANTHER" id="PTHR47186">
    <property type="entry name" value="LEUCINE-RICH REPEAT-CONTAINING PROTEIN 57"/>
    <property type="match status" value="1"/>
</dbReference>